<protein>
    <submittedName>
        <fullName evidence="1">Uncharacterized protein</fullName>
    </submittedName>
</protein>
<reference evidence="1" key="1">
    <citation type="submission" date="2023-03" db="EMBL/GenBank/DDBJ databases">
        <title>Massive genome expansion in bonnet fungi (Mycena s.s.) driven by repeated elements and novel gene families across ecological guilds.</title>
        <authorList>
            <consortium name="Lawrence Berkeley National Laboratory"/>
            <person name="Harder C.B."/>
            <person name="Miyauchi S."/>
            <person name="Viragh M."/>
            <person name="Kuo A."/>
            <person name="Thoen E."/>
            <person name="Andreopoulos B."/>
            <person name="Lu D."/>
            <person name="Skrede I."/>
            <person name="Drula E."/>
            <person name="Henrissat B."/>
            <person name="Morin E."/>
            <person name="Kohler A."/>
            <person name="Barry K."/>
            <person name="LaButti K."/>
            <person name="Morin E."/>
            <person name="Salamov A."/>
            <person name="Lipzen A."/>
            <person name="Mereny Z."/>
            <person name="Hegedus B."/>
            <person name="Baldrian P."/>
            <person name="Stursova M."/>
            <person name="Weitz H."/>
            <person name="Taylor A."/>
            <person name="Grigoriev I.V."/>
            <person name="Nagy L.G."/>
            <person name="Martin F."/>
            <person name="Kauserud H."/>
        </authorList>
    </citation>
    <scope>NUCLEOTIDE SEQUENCE</scope>
    <source>
        <strain evidence="1">CBHHK188m</strain>
    </source>
</reference>
<dbReference type="InterPro" id="IPR032157">
    <property type="entry name" value="PAC4"/>
</dbReference>
<dbReference type="EMBL" id="JARJLG010000019">
    <property type="protein sequence ID" value="KAJ7772552.1"/>
    <property type="molecule type" value="Genomic_DNA"/>
</dbReference>
<dbReference type="GO" id="GO:0043248">
    <property type="term" value="P:proteasome assembly"/>
    <property type="evidence" value="ECO:0007669"/>
    <property type="project" value="InterPro"/>
</dbReference>
<sequence length="121" mass="13008">MSISVHTAFYEGRDASEPGIVVQVTVLHGSYMIWAGTSAVSEEDKEKAILTGHLGRDWACGMPPTENGNSTGTVLLRSSGSDAALSMACRLAKRLRSQVFVALDVESRLVMLAERRIIASL</sequence>
<accession>A0AAD7NSA0</accession>
<dbReference type="Proteomes" id="UP001215280">
    <property type="component" value="Unassembled WGS sequence"/>
</dbReference>
<gene>
    <name evidence="1" type="ORF">DFH07DRAFT_953016</name>
</gene>
<proteinExistence type="predicted"/>
<evidence type="ECO:0000313" key="1">
    <source>
        <dbReference type="EMBL" id="KAJ7772552.1"/>
    </source>
</evidence>
<dbReference type="AlphaFoldDB" id="A0AAD7NSA0"/>
<organism evidence="1 2">
    <name type="scientific">Mycena maculata</name>
    <dbReference type="NCBI Taxonomy" id="230809"/>
    <lineage>
        <taxon>Eukaryota</taxon>
        <taxon>Fungi</taxon>
        <taxon>Dikarya</taxon>
        <taxon>Basidiomycota</taxon>
        <taxon>Agaricomycotina</taxon>
        <taxon>Agaricomycetes</taxon>
        <taxon>Agaricomycetidae</taxon>
        <taxon>Agaricales</taxon>
        <taxon>Marasmiineae</taxon>
        <taxon>Mycenaceae</taxon>
        <taxon>Mycena</taxon>
    </lineage>
</organism>
<dbReference type="Pfam" id="PF16093">
    <property type="entry name" value="PAC4"/>
    <property type="match status" value="1"/>
</dbReference>
<name>A0AAD7NSA0_9AGAR</name>
<comment type="caution">
    <text evidence="1">The sequence shown here is derived from an EMBL/GenBank/DDBJ whole genome shotgun (WGS) entry which is preliminary data.</text>
</comment>
<keyword evidence="2" id="KW-1185">Reference proteome</keyword>
<evidence type="ECO:0000313" key="2">
    <source>
        <dbReference type="Proteomes" id="UP001215280"/>
    </source>
</evidence>